<reference evidence="3" key="1">
    <citation type="submission" date="2021-03" db="EMBL/GenBank/DDBJ databases">
        <title>Ottowia sp. 27C isolated from the cloaca of a Giant Asian pond turtle (Heosemys grandis).</title>
        <authorList>
            <person name="Spergser J."/>
            <person name="Busse H.-J."/>
        </authorList>
    </citation>
    <scope>NUCLEOTIDE SEQUENCE</scope>
    <source>
        <strain evidence="3">27C</strain>
    </source>
</reference>
<accession>A0A975CEN3</accession>
<evidence type="ECO:0008006" key="5">
    <source>
        <dbReference type="Google" id="ProtNLM"/>
    </source>
</evidence>
<evidence type="ECO:0000256" key="1">
    <source>
        <dbReference type="SAM" id="MobiDB-lite"/>
    </source>
</evidence>
<feature type="region of interest" description="Disordered" evidence="1">
    <location>
        <begin position="115"/>
        <end position="137"/>
    </location>
</feature>
<proteinExistence type="predicted"/>
<protein>
    <recommendedName>
        <fullName evidence="5">Lipoprotein</fullName>
    </recommendedName>
</protein>
<dbReference type="KEGG" id="otd:J1M35_15240"/>
<feature type="signal peptide" evidence="2">
    <location>
        <begin position="1"/>
        <end position="18"/>
    </location>
</feature>
<dbReference type="PROSITE" id="PS51257">
    <property type="entry name" value="PROKAR_LIPOPROTEIN"/>
    <property type="match status" value="1"/>
</dbReference>
<organism evidence="3 4">
    <name type="scientific">Ottowia testudinis</name>
    <dbReference type="NCBI Taxonomy" id="2816950"/>
    <lineage>
        <taxon>Bacteria</taxon>
        <taxon>Pseudomonadati</taxon>
        <taxon>Pseudomonadota</taxon>
        <taxon>Betaproteobacteria</taxon>
        <taxon>Burkholderiales</taxon>
        <taxon>Comamonadaceae</taxon>
        <taxon>Ottowia</taxon>
    </lineage>
</organism>
<name>A0A975CEN3_9BURK</name>
<keyword evidence="2" id="KW-0732">Signal</keyword>
<dbReference type="EMBL" id="CP071796">
    <property type="protein sequence ID" value="QTD44442.1"/>
    <property type="molecule type" value="Genomic_DNA"/>
</dbReference>
<evidence type="ECO:0000313" key="3">
    <source>
        <dbReference type="EMBL" id="QTD44442.1"/>
    </source>
</evidence>
<evidence type="ECO:0000256" key="2">
    <source>
        <dbReference type="SAM" id="SignalP"/>
    </source>
</evidence>
<keyword evidence="4" id="KW-1185">Reference proteome</keyword>
<gene>
    <name evidence="3" type="ORF">J1M35_15240</name>
</gene>
<evidence type="ECO:0000313" key="4">
    <source>
        <dbReference type="Proteomes" id="UP000663903"/>
    </source>
</evidence>
<dbReference type="RefSeq" id="WP_208008006.1">
    <property type="nucleotide sequence ID" value="NZ_CP071796.1"/>
</dbReference>
<feature type="chain" id="PRO_5037861713" description="Lipoprotein" evidence="2">
    <location>
        <begin position="19"/>
        <end position="137"/>
    </location>
</feature>
<dbReference type="AlphaFoldDB" id="A0A975CEN3"/>
<dbReference type="Proteomes" id="UP000663903">
    <property type="component" value="Chromosome"/>
</dbReference>
<sequence length="137" mass="15479">MKRLFACLPLCVLLGACASSSLHQHGADQRAAHAEAAQALAATAPPRGQPLDPWLQAERARIETERDAAAQRFEVDEKTCWGRFAVNACLRAARGERRNVVDRLRQQELALNEVERQRRTEDRLRQIEAKQPREASR</sequence>